<dbReference type="PROSITE" id="PS51257">
    <property type="entry name" value="PROKAR_LIPOPROTEIN"/>
    <property type="match status" value="1"/>
</dbReference>
<dbReference type="EMBL" id="CP015506">
    <property type="protein sequence ID" value="AND42376.1"/>
    <property type="molecule type" value="Genomic_DNA"/>
</dbReference>
<keyword evidence="1" id="KW-0732">Signal</keyword>
<organism evidence="2 3">
    <name type="scientific">Cytobacillus oceanisediminis 2691</name>
    <dbReference type="NCBI Taxonomy" id="1196031"/>
    <lineage>
        <taxon>Bacteria</taxon>
        <taxon>Bacillati</taxon>
        <taxon>Bacillota</taxon>
        <taxon>Bacilli</taxon>
        <taxon>Bacillales</taxon>
        <taxon>Bacillaceae</taxon>
        <taxon>Cytobacillus</taxon>
    </lineage>
</organism>
<gene>
    <name evidence="2" type="ORF">A361_25560</name>
</gene>
<dbReference type="RefSeq" id="WP_019380657.1">
    <property type="nucleotide sequence ID" value="NZ_CP015506.1"/>
</dbReference>
<evidence type="ECO:0000313" key="2">
    <source>
        <dbReference type="EMBL" id="AND42376.1"/>
    </source>
</evidence>
<accession>A0A160MGC9</accession>
<evidence type="ECO:0000256" key="1">
    <source>
        <dbReference type="SAM" id="SignalP"/>
    </source>
</evidence>
<feature type="chain" id="PRO_5007818300" description="ABC transporter substrate-binding protein" evidence="1">
    <location>
        <begin position="22"/>
        <end position="409"/>
    </location>
</feature>
<protein>
    <recommendedName>
        <fullName evidence="4">ABC transporter substrate-binding protein</fullName>
    </recommendedName>
</protein>
<dbReference type="Gene3D" id="3.40.190.10">
    <property type="entry name" value="Periplasmic binding protein-like II"/>
    <property type="match status" value="1"/>
</dbReference>
<dbReference type="Proteomes" id="UP000077856">
    <property type="component" value="Chromosome"/>
</dbReference>
<dbReference type="eggNOG" id="COG1653">
    <property type="taxonomic scope" value="Bacteria"/>
</dbReference>
<feature type="signal peptide" evidence="1">
    <location>
        <begin position="1"/>
        <end position="21"/>
    </location>
</feature>
<sequence length="409" mass="46245">MRRISLLLALLVILISGCSESKSITIAVVSPEQGEILEQVFNNQYKKNTQIEIKPILDSVEKVGEHWEELDNIIAKYINENNDVDLVFGFPPEYLAGLVETGTIQSLNGKLDKKALYNFAPAIRMPIEEAGKGEIYAVTPTFNSYVLAYNKEIFAKSKIEEPKNSMSWEDLYDLSVKLQQNSKYKGLALGVPDSDEEFYYLYQILTRPIYSIEKVNNSIQVNNEMNKKYWSLFTKIYMDNKKANLKEFLKGDVAMSVMPVASIMDKELFNQFGDNNLDIGIVQMPVFQEIDGGLAYSDSLFALSTNSKSEEAATDFLNYIQGEEFANYLMEGSLLPTYWDTGVKETLIKKYGHDFSPIYDQGGALLTKPSIEADEYLKVESAGAKFFTEYLNGKDTIDSLLTAYEEDVN</sequence>
<evidence type="ECO:0000313" key="3">
    <source>
        <dbReference type="Proteomes" id="UP000077856"/>
    </source>
</evidence>
<dbReference type="SUPFAM" id="SSF53850">
    <property type="entry name" value="Periplasmic binding protein-like II"/>
    <property type="match status" value="1"/>
</dbReference>
<dbReference type="InterPro" id="IPR006059">
    <property type="entry name" value="SBP"/>
</dbReference>
<dbReference type="InterPro" id="IPR050490">
    <property type="entry name" value="Bact_solute-bd_prot1"/>
</dbReference>
<reference evidence="2 3" key="1">
    <citation type="submission" date="2016-04" db="EMBL/GenBank/DDBJ databases">
        <title>Complete genome sequence of Bacillus oceanisediminis strain 2691.</title>
        <authorList>
            <person name="Jeong H."/>
            <person name="Kim H.J."/>
            <person name="Lee D.-W."/>
        </authorList>
    </citation>
    <scope>NUCLEOTIDE SEQUENCE [LARGE SCALE GENOMIC DNA]</scope>
    <source>
        <strain evidence="2 3">2691</strain>
    </source>
</reference>
<dbReference type="AlphaFoldDB" id="A0A160MGC9"/>
<name>A0A160MGC9_9BACI</name>
<dbReference type="Pfam" id="PF13416">
    <property type="entry name" value="SBP_bac_8"/>
    <property type="match status" value="1"/>
</dbReference>
<dbReference type="STRING" id="1196031.A361_25560"/>
<dbReference type="PANTHER" id="PTHR43649">
    <property type="entry name" value="ARABINOSE-BINDING PROTEIN-RELATED"/>
    <property type="match status" value="1"/>
</dbReference>
<evidence type="ECO:0008006" key="4">
    <source>
        <dbReference type="Google" id="ProtNLM"/>
    </source>
</evidence>
<dbReference type="PANTHER" id="PTHR43649:SF12">
    <property type="entry name" value="DIACETYLCHITOBIOSE BINDING PROTEIN DASA"/>
    <property type="match status" value="1"/>
</dbReference>
<proteinExistence type="predicted"/>
<dbReference type="KEGG" id="bon:A361_25560"/>